<organism evidence="2 3">
    <name type="scientific">Streptantibioticus cattleyicolor (strain ATCC 35852 / DSM 46488 / JCM 4925 / NBRC 14057 / NRRL 8057)</name>
    <name type="common">Streptomyces cattleya</name>
    <dbReference type="NCBI Taxonomy" id="1003195"/>
    <lineage>
        <taxon>Bacteria</taxon>
        <taxon>Bacillati</taxon>
        <taxon>Actinomycetota</taxon>
        <taxon>Actinomycetes</taxon>
        <taxon>Kitasatosporales</taxon>
        <taxon>Streptomycetaceae</taxon>
        <taxon>Streptantibioticus</taxon>
    </lineage>
</organism>
<dbReference type="STRING" id="1003195.SCATT_48030"/>
<proteinExistence type="predicted"/>
<dbReference type="AlphaFoldDB" id="G8WV90"/>
<dbReference type="GO" id="GO:0004386">
    <property type="term" value="F:helicase activity"/>
    <property type="evidence" value="ECO:0007669"/>
    <property type="project" value="UniProtKB-KW"/>
</dbReference>
<dbReference type="KEGG" id="scy:SCATT_48030"/>
<feature type="compositionally biased region" description="Basic and acidic residues" evidence="1">
    <location>
        <begin position="31"/>
        <end position="45"/>
    </location>
</feature>
<feature type="compositionally biased region" description="Gly residues" evidence="1">
    <location>
        <begin position="65"/>
        <end position="77"/>
    </location>
</feature>
<dbReference type="Proteomes" id="UP000007842">
    <property type="component" value="Chromosome"/>
</dbReference>
<keyword evidence="3" id="KW-1185">Reference proteome</keyword>
<dbReference type="HOGENOM" id="CLU_2290011_0_0_11"/>
<keyword evidence="2" id="KW-0347">Helicase</keyword>
<protein>
    <submittedName>
        <fullName evidence="2">ATP-dependent RNA helicase</fullName>
    </submittedName>
</protein>
<sequence>MLGKSGRGPWRPTVIAFAPAKSKGALGRGGAEPDHRRQDSLRDIPLDGEPAVPRPKNTNASLHGLGTGKGTSRGAGGKSRKAGEARKLAEARWAALVHRNG</sequence>
<dbReference type="eggNOG" id="COG0513">
    <property type="taxonomic scope" value="Bacteria"/>
</dbReference>
<keyword evidence="2" id="KW-0067">ATP-binding</keyword>
<feature type="region of interest" description="Disordered" evidence="1">
    <location>
        <begin position="20"/>
        <end position="88"/>
    </location>
</feature>
<name>G8WV90_STREN</name>
<evidence type="ECO:0000313" key="2">
    <source>
        <dbReference type="EMBL" id="AEW97174.1"/>
    </source>
</evidence>
<evidence type="ECO:0000313" key="3">
    <source>
        <dbReference type="Proteomes" id="UP000007842"/>
    </source>
</evidence>
<gene>
    <name evidence="2" type="ordered locus">SCATT_48030</name>
</gene>
<keyword evidence="2" id="KW-0547">Nucleotide-binding</keyword>
<accession>G8WV90</accession>
<dbReference type="PATRIC" id="fig|1003195.29.peg.4790"/>
<keyword evidence="2" id="KW-0378">Hydrolase</keyword>
<reference evidence="3" key="1">
    <citation type="submission" date="2011-12" db="EMBL/GenBank/DDBJ databases">
        <title>Complete genome sequence of Streptomyces cattleya strain DSM 46488.</title>
        <authorList>
            <person name="Ou H.-Y."/>
            <person name="Li P."/>
            <person name="Zhao C."/>
            <person name="O'Hagan D."/>
            <person name="Deng Z."/>
        </authorList>
    </citation>
    <scope>NUCLEOTIDE SEQUENCE [LARGE SCALE GENOMIC DNA]</scope>
    <source>
        <strain evidence="3">ATCC 35852 / DSM 46488 / JCM 4925 / NBRC 14057 / NRRL 8057</strain>
    </source>
</reference>
<evidence type="ECO:0000256" key="1">
    <source>
        <dbReference type="SAM" id="MobiDB-lite"/>
    </source>
</evidence>
<dbReference type="EMBL" id="CP003219">
    <property type="protein sequence ID" value="AEW97174.1"/>
    <property type="molecule type" value="Genomic_DNA"/>
</dbReference>